<dbReference type="EMBL" id="JAOVZQ010000001">
    <property type="protein sequence ID" value="MCY0094603.1"/>
    <property type="molecule type" value="Genomic_DNA"/>
</dbReference>
<dbReference type="Proteomes" id="UP001081283">
    <property type="component" value="Unassembled WGS sequence"/>
</dbReference>
<reference evidence="1" key="1">
    <citation type="submission" date="2022-10" db="EMBL/GenBank/DDBJ databases">
        <title>Hoeflea sp. J2-29, isolated from marine algae.</title>
        <authorList>
            <person name="Kristyanto S."/>
            <person name="Kim J.M."/>
            <person name="Jeon C.O."/>
        </authorList>
    </citation>
    <scope>NUCLEOTIDE SEQUENCE</scope>
    <source>
        <strain evidence="1">J2-29</strain>
    </source>
</reference>
<proteinExistence type="predicted"/>
<evidence type="ECO:0000313" key="2">
    <source>
        <dbReference type="Proteomes" id="UP001081283"/>
    </source>
</evidence>
<protein>
    <submittedName>
        <fullName evidence="1">Uncharacterized protein</fullName>
    </submittedName>
</protein>
<keyword evidence="2" id="KW-1185">Reference proteome</keyword>
<name>A0ABT3YFE5_9HYPH</name>
<comment type="caution">
    <text evidence="1">The sequence shown here is derived from an EMBL/GenBank/DDBJ whole genome shotgun (WGS) entry which is preliminary data.</text>
</comment>
<accession>A0ABT3YFE5</accession>
<organism evidence="1 2">
    <name type="scientific">Hoeflea ulvae</name>
    <dbReference type="NCBI Taxonomy" id="2983764"/>
    <lineage>
        <taxon>Bacteria</taxon>
        <taxon>Pseudomonadati</taxon>
        <taxon>Pseudomonadota</taxon>
        <taxon>Alphaproteobacteria</taxon>
        <taxon>Hyphomicrobiales</taxon>
        <taxon>Rhizobiaceae</taxon>
        <taxon>Hoeflea</taxon>
    </lineage>
</organism>
<sequence length="97" mass="10619">MIEPAVVITAMRLVEAECRGNGSRLVATFDADFPTFKLVGCLVIADVNGETHAYTPEARSRTRDARPIVITDPDLRQAMQRKAVRVYEALADEADAA</sequence>
<evidence type="ECO:0000313" key="1">
    <source>
        <dbReference type="EMBL" id="MCY0094603.1"/>
    </source>
</evidence>
<dbReference type="RefSeq" id="WP_267612543.1">
    <property type="nucleotide sequence ID" value="NZ_JAOVZQ010000001.1"/>
</dbReference>
<gene>
    <name evidence="1" type="ORF">OEG82_11270</name>
</gene>